<gene>
    <name evidence="2" type="ORF">DPX39_110046200</name>
</gene>
<dbReference type="AlphaFoldDB" id="A0A3L6KU59"/>
<organism evidence="2">
    <name type="scientific">Trypanosoma brucei equiperdum</name>
    <dbReference type="NCBI Taxonomy" id="630700"/>
    <lineage>
        <taxon>Eukaryota</taxon>
        <taxon>Discoba</taxon>
        <taxon>Euglenozoa</taxon>
        <taxon>Kinetoplastea</taxon>
        <taxon>Metakinetoplastina</taxon>
        <taxon>Trypanosomatida</taxon>
        <taxon>Trypanosomatidae</taxon>
        <taxon>Trypanosoma</taxon>
    </lineage>
</organism>
<feature type="compositionally biased region" description="Basic and acidic residues" evidence="1">
    <location>
        <begin position="17"/>
        <end position="29"/>
    </location>
</feature>
<name>A0A3L6KU59_9TRYP</name>
<sequence>MGHSKETGRRVKKAKWKKQEGSRVVEKQTNHAVKNGQEKGKKSSQGNVDDRYVVVITNVENDFAKVHREAFPRFCCLDKKFERGCSSPSCEMERRTGTTSDAAQGRAQCHYTVSARTETRSVEIAIYGKADGNVSTVFTPVPGKHAATLNGGKKSDDSAPVAKAKGKERHKREVEDDTIVECVYGLTGSGTRFDTLEDMVTSLSRKPYFTHPPKFLLNIAGNEDGAILKSPKGMKRSRESGEGEHSQSTPSVGGELRQSTVRQSEMVTASAATSSRIGAKELRQQLKDIPGFVTCWALYKQHFRLVFVSKAALFKAKHLLDQFEVDGSVRVSITLPDSAAKEFVNQLSAEENTI</sequence>
<feature type="compositionally biased region" description="Basic and acidic residues" evidence="1">
    <location>
        <begin position="236"/>
        <end position="245"/>
    </location>
</feature>
<dbReference type="EMBL" id="QSBY01000011">
    <property type="protein sequence ID" value="RHW67436.1"/>
    <property type="molecule type" value="Genomic_DNA"/>
</dbReference>
<feature type="region of interest" description="Disordered" evidence="1">
    <location>
        <begin position="1"/>
        <end position="45"/>
    </location>
</feature>
<protein>
    <submittedName>
        <fullName evidence="2">Uncharacterized protein</fullName>
    </submittedName>
</protein>
<comment type="caution">
    <text evidence="2">The sequence shown here is derived from an EMBL/GenBank/DDBJ whole genome shotgun (WGS) entry which is preliminary data.</text>
</comment>
<feature type="region of interest" description="Disordered" evidence="1">
    <location>
        <begin position="227"/>
        <end position="272"/>
    </location>
</feature>
<feature type="region of interest" description="Disordered" evidence="1">
    <location>
        <begin position="147"/>
        <end position="172"/>
    </location>
</feature>
<evidence type="ECO:0000313" key="2">
    <source>
        <dbReference type="EMBL" id="RHW67436.1"/>
    </source>
</evidence>
<reference evidence="2" key="1">
    <citation type="submission" date="2018-09" db="EMBL/GenBank/DDBJ databases">
        <title>whole genome sequence of T. equiperdum IVM-t1 strain.</title>
        <authorList>
            <person name="Suganuma K."/>
        </authorList>
    </citation>
    <scope>NUCLEOTIDE SEQUENCE [LARGE SCALE GENOMIC DNA]</scope>
    <source>
        <strain evidence="2">IVM-t1</strain>
    </source>
</reference>
<proteinExistence type="predicted"/>
<feature type="compositionally biased region" description="Polar residues" evidence="1">
    <location>
        <begin position="246"/>
        <end position="272"/>
    </location>
</feature>
<accession>A0A3L6KU59</accession>
<evidence type="ECO:0000256" key="1">
    <source>
        <dbReference type="SAM" id="MobiDB-lite"/>
    </source>
</evidence>
<dbReference type="Proteomes" id="UP000266743">
    <property type="component" value="Chromosome 11"/>
</dbReference>